<accession>A0A7X6K4C9</accession>
<feature type="domain" description="Htaa" evidence="1">
    <location>
        <begin position="22"/>
        <end position="171"/>
    </location>
</feature>
<dbReference type="Pfam" id="PF04213">
    <property type="entry name" value="HtaA"/>
    <property type="match status" value="1"/>
</dbReference>
<dbReference type="Proteomes" id="UP000544090">
    <property type="component" value="Unassembled WGS sequence"/>
</dbReference>
<keyword evidence="3" id="KW-1185">Reference proteome</keyword>
<organism evidence="2 3">
    <name type="scientific">Arthrobacter mobilis</name>
    <dbReference type="NCBI Taxonomy" id="2724944"/>
    <lineage>
        <taxon>Bacteria</taxon>
        <taxon>Bacillati</taxon>
        <taxon>Actinomycetota</taxon>
        <taxon>Actinomycetes</taxon>
        <taxon>Micrococcales</taxon>
        <taxon>Micrococcaceae</taxon>
        <taxon>Arthrobacter</taxon>
    </lineage>
</organism>
<dbReference type="AlphaFoldDB" id="A0A7X6K4C9"/>
<dbReference type="EMBL" id="JAAZSQ010000001">
    <property type="protein sequence ID" value="NKX53094.1"/>
    <property type="molecule type" value="Genomic_DNA"/>
</dbReference>
<evidence type="ECO:0000259" key="1">
    <source>
        <dbReference type="Pfam" id="PF04213"/>
    </source>
</evidence>
<reference evidence="2 3" key="1">
    <citation type="submission" date="2020-04" db="EMBL/GenBank/DDBJ databases">
        <title>Arthrobacter sp. nov.</title>
        <authorList>
            <person name="Liu S."/>
        </authorList>
    </citation>
    <scope>NUCLEOTIDE SEQUENCE [LARGE SCALE GENOMIC DNA]</scope>
    <source>
        <strain evidence="2 3">E918</strain>
    </source>
</reference>
<dbReference type="RefSeq" id="WP_168484444.1">
    <property type="nucleotide sequence ID" value="NZ_JAAZSQ010000001.1"/>
</dbReference>
<protein>
    <recommendedName>
        <fullName evidence="1">Htaa domain-containing protein</fullName>
    </recommendedName>
</protein>
<gene>
    <name evidence="2" type="ORF">HGG74_00800</name>
</gene>
<evidence type="ECO:0000313" key="2">
    <source>
        <dbReference type="EMBL" id="NKX53094.1"/>
    </source>
</evidence>
<name>A0A7X6K4C9_9MICC</name>
<proteinExistence type="predicted"/>
<dbReference type="InterPro" id="IPR007331">
    <property type="entry name" value="Htaa"/>
</dbReference>
<evidence type="ECO:0000313" key="3">
    <source>
        <dbReference type="Proteomes" id="UP000544090"/>
    </source>
</evidence>
<sequence length="179" mass="18868">MNEHAEAEPAARAADALPPEGLTWGVKRSFVNYLTSLPDGDISAAEGASQVAPGLFNFLPGGGSFDPAAGTGVLRFRGDVRLSGHYGMMFVQIASPWIEFGPDGGTLTTAIGEPDTEASERIALVAFDAAAPQLVAGSLVWPALETRLTREGSDVFNHQYGTNQPMDPLSIRVPAPTMR</sequence>
<comment type="caution">
    <text evidence="2">The sequence shown here is derived from an EMBL/GenBank/DDBJ whole genome shotgun (WGS) entry which is preliminary data.</text>
</comment>